<sequence length="180" mass="19433">MRHQPELQALAPWVAAFGITPDTRISTPLGERPADDLAIGDLVNTRDDGPQPITNIREAFAAPSERNHYPVCIAQGALGFGLPRANLHVGAQHRVLFQHIRVPLMFGADAVLVRAKSLAVSHANVAVQKAVAPVSFIQISTQDQAIIFAEGVPIETILRDGECDLGFMTLRSWELMAAVA</sequence>
<keyword evidence="3" id="KW-1185">Reference proteome</keyword>
<comment type="caution">
    <text evidence="2">The sequence shown here is derived from an EMBL/GenBank/DDBJ whole genome shotgun (WGS) entry which is preliminary data.</text>
</comment>
<name>A0ABS9CTB1_9RHOB</name>
<reference evidence="2 3" key="1">
    <citation type="submission" date="2022-01" db="EMBL/GenBank/DDBJ databases">
        <title>Octadecabacter sp. nov., isolated from a marine alga.</title>
        <authorList>
            <person name="Jin M.S."/>
            <person name="Kim H.M."/>
            <person name="Han D.M."/>
            <person name="Jung J.J."/>
            <person name="Jeon C.O."/>
        </authorList>
    </citation>
    <scope>NUCLEOTIDE SEQUENCE [LARGE SCALE GENOMIC DNA]</scope>
    <source>
        <strain evidence="2 3">G9-8</strain>
    </source>
</reference>
<evidence type="ECO:0000313" key="3">
    <source>
        <dbReference type="Proteomes" id="UP001200557"/>
    </source>
</evidence>
<dbReference type="Proteomes" id="UP001200557">
    <property type="component" value="Unassembled WGS sequence"/>
</dbReference>
<evidence type="ECO:0000313" key="2">
    <source>
        <dbReference type="EMBL" id="MCF2869654.1"/>
    </source>
</evidence>
<dbReference type="Pfam" id="PF13403">
    <property type="entry name" value="Hint_2"/>
    <property type="match status" value="1"/>
</dbReference>
<feature type="domain" description="Hedgehog/Intein (Hint)" evidence="1">
    <location>
        <begin position="20"/>
        <end position="159"/>
    </location>
</feature>
<proteinExistence type="predicted"/>
<protein>
    <submittedName>
        <fullName evidence="2">Hint domain-containing protein</fullName>
    </submittedName>
</protein>
<dbReference type="SUPFAM" id="SSF51294">
    <property type="entry name" value="Hedgehog/intein (Hint) domain"/>
    <property type="match status" value="1"/>
</dbReference>
<dbReference type="InterPro" id="IPR028992">
    <property type="entry name" value="Hedgehog/Intein_dom"/>
</dbReference>
<evidence type="ECO:0000259" key="1">
    <source>
        <dbReference type="Pfam" id="PF13403"/>
    </source>
</evidence>
<accession>A0ABS9CTB1</accession>
<gene>
    <name evidence="2" type="ORF">L0664_01125</name>
</gene>
<dbReference type="RefSeq" id="WP_235223785.1">
    <property type="nucleotide sequence ID" value="NZ_JAKGAQ010000001.1"/>
</dbReference>
<organism evidence="2 3">
    <name type="scientific">Octadecabacter dasysiphoniae</name>
    <dbReference type="NCBI Taxonomy" id="2909341"/>
    <lineage>
        <taxon>Bacteria</taxon>
        <taxon>Pseudomonadati</taxon>
        <taxon>Pseudomonadota</taxon>
        <taxon>Alphaproteobacteria</taxon>
        <taxon>Rhodobacterales</taxon>
        <taxon>Roseobacteraceae</taxon>
        <taxon>Octadecabacter</taxon>
    </lineage>
</organism>
<dbReference type="EMBL" id="JAKGAQ010000001">
    <property type="protein sequence ID" value="MCF2869654.1"/>
    <property type="molecule type" value="Genomic_DNA"/>
</dbReference>
<dbReference type="InterPro" id="IPR036844">
    <property type="entry name" value="Hint_dom_sf"/>
</dbReference>